<dbReference type="EMBL" id="GBXM01051183">
    <property type="protein sequence ID" value="JAH57394.1"/>
    <property type="molecule type" value="Transcribed_RNA"/>
</dbReference>
<name>A0A0E9TUP2_ANGAN</name>
<organism evidence="1">
    <name type="scientific">Anguilla anguilla</name>
    <name type="common">European freshwater eel</name>
    <name type="synonym">Muraena anguilla</name>
    <dbReference type="NCBI Taxonomy" id="7936"/>
    <lineage>
        <taxon>Eukaryota</taxon>
        <taxon>Metazoa</taxon>
        <taxon>Chordata</taxon>
        <taxon>Craniata</taxon>
        <taxon>Vertebrata</taxon>
        <taxon>Euteleostomi</taxon>
        <taxon>Actinopterygii</taxon>
        <taxon>Neopterygii</taxon>
        <taxon>Teleostei</taxon>
        <taxon>Anguilliformes</taxon>
        <taxon>Anguillidae</taxon>
        <taxon>Anguilla</taxon>
    </lineage>
</organism>
<reference evidence="1" key="1">
    <citation type="submission" date="2014-11" db="EMBL/GenBank/DDBJ databases">
        <authorList>
            <person name="Amaro Gonzalez C."/>
        </authorList>
    </citation>
    <scope>NUCLEOTIDE SEQUENCE</scope>
</reference>
<evidence type="ECO:0000313" key="1">
    <source>
        <dbReference type="EMBL" id="JAH57394.1"/>
    </source>
</evidence>
<sequence length="13" mass="1697">MYYRTCFRSEIDL</sequence>
<reference evidence="1" key="2">
    <citation type="journal article" date="2015" name="Fish Shellfish Immunol.">
        <title>Early steps in the European eel (Anguilla anguilla)-Vibrio vulnificus interaction in the gills: Role of the RtxA13 toxin.</title>
        <authorList>
            <person name="Callol A."/>
            <person name="Pajuelo D."/>
            <person name="Ebbesson L."/>
            <person name="Teles M."/>
            <person name="MacKenzie S."/>
            <person name="Amaro C."/>
        </authorList>
    </citation>
    <scope>NUCLEOTIDE SEQUENCE</scope>
</reference>
<accession>A0A0E9TUP2</accession>
<proteinExistence type="predicted"/>
<protein>
    <submittedName>
        <fullName evidence="1">Uncharacterized protein</fullName>
    </submittedName>
</protein>